<feature type="region of interest" description="Disordered" evidence="5">
    <location>
        <begin position="213"/>
        <end position="233"/>
    </location>
</feature>
<feature type="domain" description="RING-type" evidence="6">
    <location>
        <begin position="1269"/>
        <end position="1310"/>
    </location>
</feature>
<dbReference type="Gene3D" id="1.25.40.10">
    <property type="entry name" value="Tetratricopeptide repeat domain"/>
    <property type="match status" value="2"/>
</dbReference>
<dbReference type="GO" id="GO:0008270">
    <property type="term" value="F:zinc ion binding"/>
    <property type="evidence" value="ECO:0007669"/>
    <property type="project" value="UniProtKB-KW"/>
</dbReference>
<dbReference type="OrthoDB" id="8062037at2759"/>
<comment type="caution">
    <text evidence="7">The sequence shown here is derived from an EMBL/GenBank/DDBJ whole genome shotgun (WGS) entry which is preliminary data.</text>
</comment>
<dbReference type="SUPFAM" id="SSF48452">
    <property type="entry name" value="TPR-like"/>
    <property type="match status" value="2"/>
</dbReference>
<dbReference type="Gene3D" id="3.30.40.10">
    <property type="entry name" value="Zinc/RING finger domain, C3HC4 (zinc finger)"/>
    <property type="match status" value="1"/>
</dbReference>
<dbReference type="PROSITE" id="PS50089">
    <property type="entry name" value="ZF_RING_2"/>
    <property type="match status" value="1"/>
</dbReference>
<sequence>MYSSSYGIISSKERRRRRREARNRLQAIASFLIRSERRGLRISPHAQYLIENECLDVYKAYDESPDTFEFATMLRETAVRMFRQGRYKEANQRYRMASLFNPYDPTLLSNRATCIFNLRRYRRCIEICQLCFSAFPDLYYEDNTGLYFQILILLANAHLQLRQFSEAIAVHNTLLQVKEKLRAEKDSRTDVTVKEASNKIRRFEMDLRLANSDSWDAGQENPHTDTDKPVRPKNFPYQEERGRFLHPHTPRCYLREINTGIDDYDLASEEDGDPSLIVNVENLCHHVYHMGMGACAHDDDDFIWPYESDSCSVSGDEGSDEYGFQGAQAQHPHSRDGLVGEGDYEACECHCDEYHEGEEADETEILSEDLCDLPQLKEADSESDDESTNDDLSEALDDWLFSKAESSSEDKKEDVRCRVGSNDGGYTLKPPQHRNSKFSDVLTLREAVEARRMARSTLEQQSPRRNGADAHYWRLVTELACFTSKKMYNPSTVRKGNRLFYDSESEEPMSELDYSLVAETQATEFLEKACALLPEGNDTFLSKCIAQIFGQSFHSNGALDFTRYFGPHSRSQSHSSKKKAKGCDRNCAPCFARRMWKLRFKSYKTGNALQFDRSILGDKPIDEKTFLFPPEWFLSGYYGSGYETAFAVALLVHGIAYLILLQSEVSWQRNGSQNITDMQQRFNTVLFENVKTRNDLRSIFELFCMLSETVNLIDCINYHASKGIPRSHQFTNTSQSVAENLRSTPDLQHISKKDREATLLSRNGTPFENLSNWSMDQYVGKEEEWVYHTLFRDVREIILHFERKSLSIFPNSVPFIMNSTGFEKDLLITGLYRQRSRELEKKSNSRKNVDLRRSERLLNRVLEVHPSTARLYFKRAEVRFMMKHWKSCIKDLSKLQSLVTQSGGKGTDPSTLSERERVLLYHSYNLEGDVHREKAKETSPAQVCHVTTSIDRYRKALAISPRTKKNRTHLLKKIQEQQNRMTAVENKTHGKRSTKPSANNSKPQSKKRSPVKTTVSTSEHNHDTSSSDENEDALVSGSRYGALLGTPKPLPTTGREPPKPAKQRFSANATNSPGNASASGGRRQKKKQDALTVDYILSEVHRILSLFGGEARSSDIMANLDFTQWSISNPKTHVLNTYGTLHGLCMSSGQGFEIRAGSQSDPVIGLTDEGEFTPVSRRKPCPSKSPSIGNERKREVSARGRRRDHPRGRGSSNARSTRSQSKAKAKTRMSQTIHYSKLVNELLTSENEKNAAGSKQKAGAQESDRDKECCICMDNPPDCLTIPCRHPFCEACILDYLARENSAKNCPVCRSDVTNVASMAIH</sequence>
<dbReference type="PANTHER" id="PTHR22996:SF0">
    <property type="entry name" value="RE60872P-RELATED"/>
    <property type="match status" value="1"/>
</dbReference>
<dbReference type="SMART" id="SM00184">
    <property type="entry name" value="RING"/>
    <property type="match status" value="1"/>
</dbReference>
<dbReference type="SUPFAM" id="SSF57850">
    <property type="entry name" value="RING/U-box"/>
    <property type="match status" value="1"/>
</dbReference>
<feature type="compositionally biased region" description="Polar residues" evidence="5">
    <location>
        <begin position="1211"/>
        <end position="1220"/>
    </location>
</feature>
<dbReference type="InterPro" id="IPR045194">
    <property type="entry name" value="MGRN1/RNF157-like"/>
</dbReference>
<dbReference type="PROSITE" id="PS00518">
    <property type="entry name" value="ZF_RING_1"/>
    <property type="match status" value="1"/>
</dbReference>
<feature type="region of interest" description="Disordered" evidence="5">
    <location>
        <begin position="977"/>
        <end position="1087"/>
    </location>
</feature>
<dbReference type="InterPro" id="IPR001841">
    <property type="entry name" value="Znf_RING"/>
</dbReference>
<dbReference type="InterPro" id="IPR013083">
    <property type="entry name" value="Znf_RING/FYVE/PHD"/>
</dbReference>
<proteinExistence type="predicted"/>
<dbReference type="GO" id="GO:0016567">
    <property type="term" value="P:protein ubiquitination"/>
    <property type="evidence" value="ECO:0007669"/>
    <property type="project" value="TreeGrafter"/>
</dbReference>
<feature type="compositionally biased region" description="Polar residues" evidence="5">
    <location>
        <begin position="1065"/>
        <end position="1078"/>
    </location>
</feature>
<protein>
    <recommendedName>
        <fullName evidence="6">RING-type domain-containing protein</fullName>
    </recommendedName>
</protein>
<evidence type="ECO:0000256" key="4">
    <source>
        <dbReference type="PROSITE-ProRule" id="PRU00175"/>
    </source>
</evidence>
<dbReference type="GO" id="GO:0005737">
    <property type="term" value="C:cytoplasm"/>
    <property type="evidence" value="ECO:0007669"/>
    <property type="project" value="UniProtKB-ARBA"/>
</dbReference>
<keyword evidence="1" id="KW-0479">Metal-binding</keyword>
<feature type="compositionally biased region" description="Basic residues" evidence="5">
    <location>
        <begin position="1199"/>
        <end position="1208"/>
    </location>
</feature>
<dbReference type="GO" id="GO:0061630">
    <property type="term" value="F:ubiquitin protein ligase activity"/>
    <property type="evidence" value="ECO:0007669"/>
    <property type="project" value="UniProtKB-EC"/>
</dbReference>
<feature type="region of interest" description="Disordered" evidence="5">
    <location>
        <begin position="1156"/>
        <end position="1231"/>
    </location>
</feature>
<dbReference type="Pfam" id="PF13920">
    <property type="entry name" value="zf-C3HC4_3"/>
    <property type="match status" value="1"/>
</dbReference>
<evidence type="ECO:0000256" key="2">
    <source>
        <dbReference type="ARBA" id="ARBA00022771"/>
    </source>
</evidence>
<gene>
    <name evidence="7" type="ORF">BWQ96_03428</name>
</gene>
<feature type="region of interest" description="Disordered" evidence="5">
    <location>
        <begin position="314"/>
        <end position="337"/>
    </location>
</feature>
<evidence type="ECO:0000256" key="1">
    <source>
        <dbReference type="ARBA" id="ARBA00022723"/>
    </source>
</evidence>
<organism evidence="7 8">
    <name type="scientific">Gracilariopsis chorda</name>
    <dbReference type="NCBI Taxonomy" id="448386"/>
    <lineage>
        <taxon>Eukaryota</taxon>
        <taxon>Rhodophyta</taxon>
        <taxon>Florideophyceae</taxon>
        <taxon>Rhodymeniophycidae</taxon>
        <taxon>Gracilariales</taxon>
        <taxon>Gracilariaceae</taxon>
        <taxon>Gracilariopsis</taxon>
    </lineage>
</organism>
<keyword evidence="3" id="KW-0862">Zinc</keyword>
<dbReference type="InterPro" id="IPR011990">
    <property type="entry name" value="TPR-like_helical_dom_sf"/>
</dbReference>
<reference evidence="7 8" key="1">
    <citation type="journal article" date="2018" name="Mol. Biol. Evol.">
        <title>Analysis of the draft genome of the red seaweed Gracilariopsis chorda provides insights into genome size evolution in Rhodophyta.</title>
        <authorList>
            <person name="Lee J."/>
            <person name="Yang E.C."/>
            <person name="Graf L."/>
            <person name="Yang J.H."/>
            <person name="Qiu H."/>
            <person name="Zel Zion U."/>
            <person name="Chan C.X."/>
            <person name="Stephens T.G."/>
            <person name="Weber A.P.M."/>
            <person name="Boo G.H."/>
            <person name="Boo S.M."/>
            <person name="Kim K.M."/>
            <person name="Shin Y."/>
            <person name="Jung M."/>
            <person name="Lee S.J."/>
            <person name="Yim H.S."/>
            <person name="Lee J.H."/>
            <person name="Bhattacharya D."/>
            <person name="Yoon H.S."/>
        </authorList>
    </citation>
    <scope>NUCLEOTIDE SEQUENCE [LARGE SCALE GENOMIC DNA]</scope>
    <source>
        <strain evidence="7 8">SKKU-2015</strain>
        <tissue evidence="7">Whole body</tissue>
    </source>
</reference>
<dbReference type="PANTHER" id="PTHR22996">
    <property type="entry name" value="MAHOGUNIN"/>
    <property type="match status" value="1"/>
</dbReference>
<dbReference type="InterPro" id="IPR019734">
    <property type="entry name" value="TPR_rpt"/>
</dbReference>
<dbReference type="EMBL" id="NBIV01000032">
    <property type="protein sequence ID" value="PXF46899.1"/>
    <property type="molecule type" value="Genomic_DNA"/>
</dbReference>
<evidence type="ECO:0000256" key="3">
    <source>
        <dbReference type="ARBA" id="ARBA00022833"/>
    </source>
</evidence>
<evidence type="ECO:0000313" key="8">
    <source>
        <dbReference type="Proteomes" id="UP000247409"/>
    </source>
</evidence>
<dbReference type="Proteomes" id="UP000247409">
    <property type="component" value="Unassembled WGS sequence"/>
</dbReference>
<name>A0A2V3IXR5_9FLOR</name>
<dbReference type="SMART" id="SM00028">
    <property type="entry name" value="TPR"/>
    <property type="match status" value="3"/>
</dbReference>
<dbReference type="STRING" id="448386.A0A2V3IXR5"/>
<evidence type="ECO:0000256" key="5">
    <source>
        <dbReference type="SAM" id="MobiDB-lite"/>
    </source>
</evidence>
<accession>A0A2V3IXR5</accession>
<keyword evidence="2 4" id="KW-0863">Zinc-finger</keyword>
<evidence type="ECO:0000259" key="6">
    <source>
        <dbReference type="PROSITE" id="PS50089"/>
    </source>
</evidence>
<dbReference type="InterPro" id="IPR017907">
    <property type="entry name" value="Znf_RING_CS"/>
</dbReference>
<evidence type="ECO:0000313" key="7">
    <source>
        <dbReference type="EMBL" id="PXF46899.1"/>
    </source>
</evidence>
<keyword evidence="8" id="KW-1185">Reference proteome</keyword>